<protein>
    <submittedName>
        <fullName evidence="4">Beta-glucanase</fullName>
        <ecNumber evidence="4">3.2.1.73</ecNumber>
    </submittedName>
</protein>
<dbReference type="InterPro" id="IPR013320">
    <property type="entry name" value="ConA-like_dom_sf"/>
</dbReference>
<comment type="similarity">
    <text evidence="1">Belongs to the glycosyl hydrolase 16 family.</text>
</comment>
<dbReference type="EMBL" id="SNRX01000009">
    <property type="protein sequence ID" value="KAA6302220.1"/>
    <property type="molecule type" value="Genomic_DNA"/>
</dbReference>
<dbReference type="GO" id="GO:0042972">
    <property type="term" value="F:licheninase activity"/>
    <property type="evidence" value="ECO:0007669"/>
    <property type="project" value="UniProtKB-EC"/>
</dbReference>
<dbReference type="PANTHER" id="PTHR10963:SF55">
    <property type="entry name" value="GLYCOSIDE HYDROLASE FAMILY 16 PROTEIN"/>
    <property type="match status" value="1"/>
</dbReference>
<organism evidence="4 5">
    <name type="scientific">Candidatus Ordinivivax streblomastigis</name>
    <dbReference type="NCBI Taxonomy" id="2540710"/>
    <lineage>
        <taxon>Bacteria</taxon>
        <taxon>Pseudomonadati</taxon>
        <taxon>Bacteroidota</taxon>
        <taxon>Bacteroidia</taxon>
        <taxon>Bacteroidales</taxon>
        <taxon>Candidatus Ordinivivax</taxon>
    </lineage>
</organism>
<name>A0A5M8P1L9_9BACT</name>
<keyword evidence="4" id="KW-0378">Hydrolase</keyword>
<dbReference type="Gene3D" id="2.60.120.200">
    <property type="match status" value="1"/>
</dbReference>
<proteinExistence type="inferred from homology"/>
<gene>
    <name evidence="4" type="ORF">EZS26_001580</name>
</gene>
<dbReference type="SUPFAM" id="SSF49373">
    <property type="entry name" value="Invasin/intimin cell-adhesion fragments"/>
    <property type="match status" value="1"/>
</dbReference>
<comment type="caution">
    <text evidence="4">The sequence shown here is derived from an EMBL/GenBank/DDBJ whole genome shotgun (WGS) entry which is preliminary data.</text>
</comment>
<keyword evidence="2" id="KW-0732">Signal</keyword>
<dbReference type="CDD" id="cd08023">
    <property type="entry name" value="GH16_laminarinase_like"/>
    <property type="match status" value="1"/>
</dbReference>
<dbReference type="InterPro" id="IPR003343">
    <property type="entry name" value="Big_2"/>
</dbReference>
<evidence type="ECO:0000313" key="5">
    <source>
        <dbReference type="Proteomes" id="UP000324575"/>
    </source>
</evidence>
<dbReference type="EC" id="3.2.1.73" evidence="4"/>
<dbReference type="AlphaFoldDB" id="A0A5M8P1L9"/>
<dbReference type="Gene3D" id="2.60.40.1080">
    <property type="match status" value="1"/>
</dbReference>
<dbReference type="Pfam" id="PF00722">
    <property type="entry name" value="Glyco_hydro_16"/>
    <property type="match status" value="1"/>
</dbReference>
<evidence type="ECO:0000259" key="3">
    <source>
        <dbReference type="PROSITE" id="PS51762"/>
    </source>
</evidence>
<dbReference type="InterPro" id="IPR050546">
    <property type="entry name" value="Glycosyl_Hydrlase_16"/>
</dbReference>
<dbReference type="Proteomes" id="UP000324575">
    <property type="component" value="Unassembled WGS sequence"/>
</dbReference>
<dbReference type="SMART" id="SM00635">
    <property type="entry name" value="BID_2"/>
    <property type="match status" value="1"/>
</dbReference>
<evidence type="ECO:0000256" key="1">
    <source>
        <dbReference type="ARBA" id="ARBA00006865"/>
    </source>
</evidence>
<feature type="domain" description="GH16" evidence="3">
    <location>
        <begin position="99"/>
        <end position="347"/>
    </location>
</feature>
<reference evidence="4 5" key="1">
    <citation type="submission" date="2019-03" db="EMBL/GenBank/DDBJ databases">
        <title>Single cell metagenomics reveals metabolic interactions within the superorganism composed of flagellate Streblomastix strix and complex community of Bacteroidetes bacteria on its surface.</title>
        <authorList>
            <person name="Treitli S.C."/>
            <person name="Kolisko M."/>
            <person name="Husnik F."/>
            <person name="Keeling P."/>
            <person name="Hampl V."/>
        </authorList>
    </citation>
    <scope>NUCLEOTIDE SEQUENCE [LARGE SCALE GENOMIC DNA]</scope>
    <source>
        <strain evidence="4">St1</strain>
    </source>
</reference>
<evidence type="ECO:0000256" key="2">
    <source>
        <dbReference type="SAM" id="SignalP"/>
    </source>
</evidence>
<accession>A0A5M8P1L9</accession>
<dbReference type="InterPro" id="IPR000757">
    <property type="entry name" value="Beta-glucanase-like"/>
</dbReference>
<keyword evidence="4" id="KW-0326">Glycosidase</keyword>
<feature type="signal peptide" evidence="2">
    <location>
        <begin position="1"/>
        <end position="21"/>
    </location>
</feature>
<feature type="chain" id="PRO_5024384105" evidence="2">
    <location>
        <begin position="22"/>
        <end position="347"/>
    </location>
</feature>
<dbReference type="PROSITE" id="PS51257">
    <property type="entry name" value="PROKAR_LIPOPROTEIN"/>
    <property type="match status" value="1"/>
</dbReference>
<sequence length="347" mass="38440">MKTLLAIIVTGLLVLASCDGAGGEPAAAELKLNKSETTLRIGEKETLTIVSAPSSNEAAEWSSSNRNVVTVFAGIVTAEGPGIATVTVNVGEYSADCVVTVSERTYQLVWSEEFDGTALNVDTWNYEIGTGAWGWGNDEKQYYTDRPENIRVENGYLIIEARKEAYEGSDYTSARITTQNNKDFTYGKIEAHLSIPSGIGTWPAFWMLGYGGWPSCGEIDIMEHVGKEPSMLSHALHTKNQNGMNGKNWSKRTYLDDAENVFHTYTIEWIDDEFAGYDLIRFYIDGEETGACQETQQTSAVDWPFKAPFYFILNLAIGGSWGGPAIDEKLFPAQMKVDYIRVYQSEI</sequence>
<dbReference type="PROSITE" id="PS51762">
    <property type="entry name" value="GH16_2"/>
    <property type="match status" value="1"/>
</dbReference>
<dbReference type="InterPro" id="IPR008964">
    <property type="entry name" value="Invasin/intimin_cell_adhesion"/>
</dbReference>
<dbReference type="GO" id="GO:0005975">
    <property type="term" value="P:carbohydrate metabolic process"/>
    <property type="evidence" value="ECO:0007669"/>
    <property type="project" value="InterPro"/>
</dbReference>
<dbReference type="SUPFAM" id="SSF49899">
    <property type="entry name" value="Concanavalin A-like lectins/glucanases"/>
    <property type="match status" value="1"/>
</dbReference>
<evidence type="ECO:0000313" key="4">
    <source>
        <dbReference type="EMBL" id="KAA6302220.1"/>
    </source>
</evidence>
<dbReference type="PANTHER" id="PTHR10963">
    <property type="entry name" value="GLYCOSYL HYDROLASE-RELATED"/>
    <property type="match status" value="1"/>
</dbReference>